<evidence type="ECO:0000313" key="10">
    <source>
        <dbReference type="Proteomes" id="UP001157126"/>
    </source>
</evidence>
<feature type="transmembrane region" description="Helical" evidence="7">
    <location>
        <begin position="155"/>
        <end position="175"/>
    </location>
</feature>
<dbReference type="Gene3D" id="1.20.1250.20">
    <property type="entry name" value="MFS general substrate transporter like domains"/>
    <property type="match status" value="2"/>
</dbReference>
<keyword evidence="3 7" id="KW-0812">Transmembrane</keyword>
<protein>
    <recommendedName>
        <fullName evidence="8">Major facilitator superfamily (MFS) profile domain-containing protein</fullName>
    </recommendedName>
</protein>
<feature type="transmembrane region" description="Helical" evidence="7">
    <location>
        <begin position="80"/>
        <end position="102"/>
    </location>
</feature>
<feature type="region of interest" description="Disordered" evidence="6">
    <location>
        <begin position="426"/>
        <end position="456"/>
    </location>
</feature>
<feature type="transmembrane region" description="Helical" evidence="7">
    <location>
        <begin position="302"/>
        <end position="322"/>
    </location>
</feature>
<sequence>MDQGIGIERTTRQVSPQVLWIFISVTVFSLAGTRLAAIAVPWYVLTTTGSPALTGVVAFAELAPYVVVKALSGPLIDRIGPIPVSVVSGTLSVLGIAAIPALHGTGMLSYPMLVALVVFIGILRAPGDGAKATLVPVVAVASGASLEKVSGAYGAVDRLAATLGAALGGLVIAAVGGATALWLTVGAFTLDVLVAGLLLGPRVACVDLRSGAPEGCTSYFGRLREGWRFLRGDSVLVAIIAVLAVTNMLEQAFGVALAPMWALQTGGGPAALGFLFAVASASSVLGAIVAAGLGERLPRRTVYIGAYLLVGLPRFAVLAIGAPLPVTLTVLAIGGFAAGFINPILGAVIVERIPGHLMGRVNTLAMACAWALLPVGGLVGGLLVTGLGLGPALWTVGIAYVLVTMSPTLMPAWRLIDRRRRTLTPAGPPCAAADGLPESSRVQGSTPRQPARSPQP</sequence>
<proteinExistence type="predicted"/>
<keyword evidence="4 7" id="KW-1133">Transmembrane helix</keyword>
<dbReference type="PANTHER" id="PTHR23513">
    <property type="entry name" value="INTEGRAL MEMBRANE EFFLUX PROTEIN-RELATED"/>
    <property type="match status" value="1"/>
</dbReference>
<evidence type="ECO:0000256" key="3">
    <source>
        <dbReference type="ARBA" id="ARBA00022692"/>
    </source>
</evidence>
<dbReference type="CDD" id="cd06173">
    <property type="entry name" value="MFS_MefA_like"/>
    <property type="match status" value="1"/>
</dbReference>
<dbReference type="PANTHER" id="PTHR23513:SF6">
    <property type="entry name" value="MAJOR FACILITATOR SUPERFAMILY ASSOCIATED DOMAIN-CONTAINING PROTEIN"/>
    <property type="match status" value="1"/>
</dbReference>
<organism evidence="9 10">
    <name type="scientific">Mobilicoccus caccae</name>
    <dbReference type="NCBI Taxonomy" id="1859295"/>
    <lineage>
        <taxon>Bacteria</taxon>
        <taxon>Bacillati</taxon>
        <taxon>Actinomycetota</taxon>
        <taxon>Actinomycetes</taxon>
        <taxon>Micrococcales</taxon>
        <taxon>Dermatophilaceae</taxon>
        <taxon>Mobilicoccus</taxon>
    </lineage>
</organism>
<dbReference type="RefSeq" id="WP_284305692.1">
    <property type="nucleotide sequence ID" value="NZ_BSUO01000001.1"/>
</dbReference>
<dbReference type="InterPro" id="IPR036259">
    <property type="entry name" value="MFS_trans_sf"/>
</dbReference>
<reference evidence="10" key="1">
    <citation type="journal article" date="2019" name="Int. J. Syst. Evol. Microbiol.">
        <title>The Global Catalogue of Microorganisms (GCM) 10K type strain sequencing project: providing services to taxonomists for standard genome sequencing and annotation.</title>
        <authorList>
            <consortium name="The Broad Institute Genomics Platform"/>
            <consortium name="The Broad Institute Genome Sequencing Center for Infectious Disease"/>
            <person name="Wu L."/>
            <person name="Ma J."/>
        </authorList>
    </citation>
    <scope>NUCLEOTIDE SEQUENCE [LARGE SCALE GENOMIC DNA]</scope>
    <source>
        <strain evidence="10">NBRC 113072</strain>
    </source>
</reference>
<dbReference type="EMBL" id="BSUO01000001">
    <property type="protein sequence ID" value="GMA42252.1"/>
    <property type="molecule type" value="Genomic_DNA"/>
</dbReference>
<evidence type="ECO:0000259" key="8">
    <source>
        <dbReference type="PROSITE" id="PS50850"/>
    </source>
</evidence>
<feature type="transmembrane region" description="Helical" evidence="7">
    <location>
        <begin position="108"/>
        <end position="125"/>
    </location>
</feature>
<feature type="domain" description="Major facilitator superfamily (MFS) profile" evidence="8">
    <location>
        <begin position="17"/>
        <end position="414"/>
    </location>
</feature>
<keyword evidence="10" id="KW-1185">Reference proteome</keyword>
<evidence type="ECO:0000256" key="1">
    <source>
        <dbReference type="ARBA" id="ARBA00004651"/>
    </source>
</evidence>
<name>A0ABQ6IWE3_9MICO</name>
<evidence type="ECO:0000256" key="7">
    <source>
        <dbReference type="SAM" id="Phobius"/>
    </source>
</evidence>
<evidence type="ECO:0000256" key="6">
    <source>
        <dbReference type="SAM" id="MobiDB-lite"/>
    </source>
</evidence>
<evidence type="ECO:0000313" key="9">
    <source>
        <dbReference type="EMBL" id="GMA42252.1"/>
    </source>
</evidence>
<comment type="subcellular location">
    <subcellularLocation>
        <location evidence="1">Cell membrane</location>
        <topology evidence="1">Multi-pass membrane protein</topology>
    </subcellularLocation>
</comment>
<evidence type="ECO:0000256" key="4">
    <source>
        <dbReference type="ARBA" id="ARBA00022989"/>
    </source>
</evidence>
<accession>A0ABQ6IWE3</accession>
<feature type="transmembrane region" description="Helical" evidence="7">
    <location>
        <begin position="328"/>
        <end position="350"/>
    </location>
</feature>
<keyword evidence="2" id="KW-1003">Cell membrane</keyword>
<dbReference type="SUPFAM" id="SSF103473">
    <property type="entry name" value="MFS general substrate transporter"/>
    <property type="match status" value="1"/>
</dbReference>
<evidence type="ECO:0000256" key="2">
    <source>
        <dbReference type="ARBA" id="ARBA00022475"/>
    </source>
</evidence>
<feature type="compositionally biased region" description="Polar residues" evidence="6">
    <location>
        <begin position="440"/>
        <end position="456"/>
    </location>
</feature>
<gene>
    <name evidence="9" type="ORF">GCM10025883_42970</name>
</gene>
<dbReference type="Pfam" id="PF07690">
    <property type="entry name" value="MFS_1"/>
    <property type="match status" value="1"/>
</dbReference>
<feature type="transmembrane region" description="Helical" evidence="7">
    <location>
        <begin position="18"/>
        <end position="44"/>
    </location>
</feature>
<feature type="transmembrane region" description="Helical" evidence="7">
    <location>
        <begin position="229"/>
        <end position="249"/>
    </location>
</feature>
<dbReference type="InterPro" id="IPR011701">
    <property type="entry name" value="MFS"/>
</dbReference>
<feature type="transmembrane region" description="Helical" evidence="7">
    <location>
        <begin position="362"/>
        <end position="386"/>
    </location>
</feature>
<dbReference type="PROSITE" id="PS50850">
    <property type="entry name" value="MFS"/>
    <property type="match status" value="1"/>
</dbReference>
<comment type="caution">
    <text evidence="9">The sequence shown here is derived from an EMBL/GenBank/DDBJ whole genome shotgun (WGS) entry which is preliminary data.</text>
</comment>
<dbReference type="Proteomes" id="UP001157126">
    <property type="component" value="Unassembled WGS sequence"/>
</dbReference>
<feature type="transmembrane region" description="Helical" evidence="7">
    <location>
        <begin position="392"/>
        <end position="413"/>
    </location>
</feature>
<keyword evidence="5 7" id="KW-0472">Membrane</keyword>
<feature type="transmembrane region" description="Helical" evidence="7">
    <location>
        <begin position="50"/>
        <end position="68"/>
    </location>
</feature>
<evidence type="ECO:0000256" key="5">
    <source>
        <dbReference type="ARBA" id="ARBA00023136"/>
    </source>
</evidence>
<dbReference type="InterPro" id="IPR020846">
    <property type="entry name" value="MFS_dom"/>
</dbReference>
<feature type="transmembrane region" description="Helical" evidence="7">
    <location>
        <begin position="269"/>
        <end position="290"/>
    </location>
</feature>